<evidence type="ECO:0000313" key="3">
    <source>
        <dbReference type="Proteomes" id="UP000217005"/>
    </source>
</evidence>
<dbReference type="AlphaFoldDB" id="A0A261SV93"/>
<reference evidence="2 3" key="1">
    <citation type="submission" date="2017-05" db="EMBL/GenBank/DDBJ databases">
        <title>Complete and WGS of Bordetella genogroups.</title>
        <authorList>
            <person name="Spilker T."/>
            <person name="LiPuma J."/>
        </authorList>
    </citation>
    <scope>NUCLEOTIDE SEQUENCE [LARGE SCALE GENOMIC DNA]</scope>
    <source>
        <strain evidence="2 3">AU17610</strain>
    </source>
</reference>
<dbReference type="RefSeq" id="WP_094825187.1">
    <property type="nucleotide sequence ID" value="NZ_NEVL01000001.1"/>
</dbReference>
<dbReference type="EMBL" id="NEVL01000001">
    <property type="protein sequence ID" value="OZI41075.1"/>
    <property type="molecule type" value="Genomic_DNA"/>
</dbReference>
<dbReference type="GO" id="GO:0019634">
    <property type="term" value="P:organic phosphonate metabolic process"/>
    <property type="evidence" value="ECO:0007669"/>
    <property type="project" value="InterPro"/>
</dbReference>
<feature type="compositionally biased region" description="Low complexity" evidence="1">
    <location>
        <begin position="369"/>
        <end position="380"/>
    </location>
</feature>
<dbReference type="InterPro" id="IPR008773">
    <property type="entry name" value="PhnI"/>
</dbReference>
<dbReference type="PIRSF" id="PIRSF007313">
    <property type="entry name" value="PhnI"/>
    <property type="match status" value="1"/>
</dbReference>
<feature type="region of interest" description="Disordered" evidence="1">
    <location>
        <begin position="354"/>
        <end position="380"/>
    </location>
</feature>
<dbReference type="GO" id="GO:0016829">
    <property type="term" value="F:lyase activity"/>
    <property type="evidence" value="ECO:0007669"/>
    <property type="project" value="UniProtKB-KW"/>
</dbReference>
<dbReference type="OrthoDB" id="9790536at2"/>
<name>A0A261SV93_9BORD</name>
<protein>
    <submittedName>
        <fullName evidence="2">Carbon-phosphorus lyase complex subunit PhnI</fullName>
    </submittedName>
</protein>
<proteinExistence type="predicted"/>
<evidence type="ECO:0000313" key="2">
    <source>
        <dbReference type="EMBL" id="OZI41075.1"/>
    </source>
</evidence>
<dbReference type="Proteomes" id="UP000217005">
    <property type="component" value="Unassembled WGS sequence"/>
</dbReference>
<keyword evidence="2" id="KW-0456">Lyase</keyword>
<sequence length="380" mass="41884">MYVAVKGGERAILNSYRLLDTYRRGDTALPELSVAQVREQMPLAVSRVMAEGALYDRDLAALALKQAAGDTLEAVFLLRAYRTTLSRFGYTEPVDTGRMRLERRISATFKDLPGGQMLGPTYDYTQRLLDFSLMEPRDTDPVEAAPLTPPATPRVTDLLAHDDLIDPELPDPDAPPPFDLTREPLTFPAPRSARLQNLARADEGFLLAMGYSTQRGYGNTHPFAAEIRYGQVEVELMVEELGFAVTIGEIELTECQMVSQFSGAPGEAPRFTRGYGLVFGYGERKAMSMSLVDRALKARELGEAADSPANDHEFVLYHSDNVEASGFVQHLKLPHYVDFQANLELVRRLRAEHAQARADRQAPAEAGSAAHPTPATEATA</sequence>
<dbReference type="Pfam" id="PF05861">
    <property type="entry name" value="PhnI"/>
    <property type="match status" value="1"/>
</dbReference>
<organism evidence="2 3">
    <name type="scientific">Bordetella genomosp. 1</name>
    <dbReference type="NCBI Taxonomy" id="1395607"/>
    <lineage>
        <taxon>Bacteria</taxon>
        <taxon>Pseudomonadati</taxon>
        <taxon>Pseudomonadota</taxon>
        <taxon>Betaproteobacteria</taxon>
        <taxon>Burkholderiales</taxon>
        <taxon>Alcaligenaceae</taxon>
        <taxon>Bordetella</taxon>
    </lineage>
</organism>
<accession>A0A261SV93</accession>
<gene>
    <name evidence="2" type="ORF">CEG14_04845</name>
</gene>
<comment type="caution">
    <text evidence="2">The sequence shown here is derived from an EMBL/GenBank/DDBJ whole genome shotgun (WGS) entry which is preliminary data.</text>
</comment>
<evidence type="ECO:0000256" key="1">
    <source>
        <dbReference type="SAM" id="MobiDB-lite"/>
    </source>
</evidence>